<reference evidence="1" key="1">
    <citation type="journal article" date="2014" name="Int. J. Syst. Evol. Microbiol.">
        <title>Complete genome sequence of Corynebacterium casei LMG S-19264T (=DSM 44701T), isolated from a smear-ripened cheese.</title>
        <authorList>
            <consortium name="US DOE Joint Genome Institute (JGI-PGF)"/>
            <person name="Walter F."/>
            <person name="Albersmeier A."/>
            <person name="Kalinowski J."/>
            <person name="Ruckert C."/>
        </authorList>
    </citation>
    <scope>NUCLEOTIDE SEQUENCE</scope>
    <source>
        <strain evidence="1">CGMCC 1.12408</strain>
    </source>
</reference>
<dbReference type="Proteomes" id="UP000613512">
    <property type="component" value="Unassembled WGS sequence"/>
</dbReference>
<protein>
    <submittedName>
        <fullName evidence="1">Uncharacterized protein</fullName>
    </submittedName>
</protein>
<accession>A0A916W7T2</accession>
<proteinExistence type="predicted"/>
<dbReference type="AlphaFoldDB" id="A0A916W7T2"/>
<dbReference type="EMBL" id="BMEY01000008">
    <property type="protein sequence ID" value="GGA74767.1"/>
    <property type="molecule type" value="Genomic_DNA"/>
</dbReference>
<sequence length="251" mass="29173">MHMDVLGIKKLASMDKNEKLNIFEMEKMFDDAMKSIQWEVPSKEQCVEYHVKHLHSQLLLPVENAMLLVKEIYDCTIEHELFKEQMNWQEISDAIDDFQYGDNQNGYTEGKINEMIVAHARKLWHTKISNITFKELIGQKVTAIDSEVHFIIQLEKGAIIIECPWRIRDTGGILLGETDIQSNQSEWKSVKELLVGKKVEDIRLYEQCPLLIIQFDNIFLDVFHASSYFDGWTLTDHGDFYIFSMHGGSIA</sequence>
<gene>
    <name evidence="1" type="ORF">GCM10008025_18100</name>
</gene>
<comment type="caution">
    <text evidence="1">The sequence shown here is derived from an EMBL/GenBank/DDBJ whole genome shotgun (WGS) entry which is preliminary data.</text>
</comment>
<keyword evidence="2" id="KW-1185">Reference proteome</keyword>
<evidence type="ECO:0000313" key="1">
    <source>
        <dbReference type="EMBL" id="GGA74767.1"/>
    </source>
</evidence>
<evidence type="ECO:0000313" key="2">
    <source>
        <dbReference type="Proteomes" id="UP000613512"/>
    </source>
</evidence>
<organism evidence="1 2">
    <name type="scientific">Ornithinibacillus halotolerans</name>
    <dbReference type="NCBI Taxonomy" id="1274357"/>
    <lineage>
        <taxon>Bacteria</taxon>
        <taxon>Bacillati</taxon>
        <taxon>Bacillota</taxon>
        <taxon>Bacilli</taxon>
        <taxon>Bacillales</taxon>
        <taxon>Bacillaceae</taxon>
        <taxon>Ornithinibacillus</taxon>
    </lineage>
</organism>
<reference evidence="1" key="2">
    <citation type="submission" date="2020-09" db="EMBL/GenBank/DDBJ databases">
        <authorList>
            <person name="Sun Q."/>
            <person name="Zhou Y."/>
        </authorList>
    </citation>
    <scope>NUCLEOTIDE SEQUENCE</scope>
    <source>
        <strain evidence="1">CGMCC 1.12408</strain>
    </source>
</reference>
<name>A0A916W7T2_9BACI</name>